<feature type="domain" description="G-protein coupled receptors family 1 profile" evidence="6">
    <location>
        <begin position="26"/>
        <end position="314"/>
    </location>
</feature>
<dbReference type="InterPro" id="IPR017452">
    <property type="entry name" value="GPCR_Rhodpsn_7TM"/>
</dbReference>
<evidence type="ECO:0000256" key="5">
    <source>
        <dbReference type="SAM" id="Phobius"/>
    </source>
</evidence>
<dbReference type="AlphaFoldDB" id="A0A815CEV6"/>
<accession>A0A815CEV6</accession>
<gene>
    <name evidence="8" type="ORF">EDS130_LOCUS29976</name>
    <name evidence="7" type="ORF">XAT740_LOCUS28088</name>
</gene>
<comment type="caution">
    <text evidence="7">The sequence shown here is derived from an EMBL/GenBank/DDBJ whole genome shotgun (WGS) entry which is preliminary data.</text>
</comment>
<evidence type="ECO:0000259" key="6">
    <source>
        <dbReference type="PROSITE" id="PS50262"/>
    </source>
</evidence>
<name>A0A815CEV6_ADIRI</name>
<dbReference type="PROSITE" id="PS50262">
    <property type="entry name" value="G_PROTEIN_RECEP_F1_2"/>
    <property type="match status" value="1"/>
</dbReference>
<dbReference type="GO" id="GO:0016020">
    <property type="term" value="C:membrane"/>
    <property type="evidence" value="ECO:0007669"/>
    <property type="project" value="UniProtKB-SubCell"/>
</dbReference>
<evidence type="ECO:0000256" key="4">
    <source>
        <dbReference type="ARBA" id="ARBA00023136"/>
    </source>
</evidence>
<feature type="transmembrane region" description="Helical" evidence="5">
    <location>
        <begin position="45"/>
        <end position="69"/>
    </location>
</feature>
<evidence type="ECO:0000313" key="9">
    <source>
        <dbReference type="Proteomes" id="UP000663828"/>
    </source>
</evidence>
<dbReference type="InterPro" id="IPR047130">
    <property type="entry name" value="7TM_GPCR_Srsx_nematod"/>
</dbReference>
<dbReference type="Proteomes" id="UP000663828">
    <property type="component" value="Unassembled WGS sequence"/>
</dbReference>
<dbReference type="Gene3D" id="1.20.1070.10">
    <property type="entry name" value="Rhodopsin 7-helix transmembrane proteins"/>
    <property type="match status" value="1"/>
</dbReference>
<evidence type="ECO:0000313" key="8">
    <source>
        <dbReference type="EMBL" id="CAF1288897.1"/>
    </source>
</evidence>
<evidence type="ECO:0000256" key="2">
    <source>
        <dbReference type="ARBA" id="ARBA00022692"/>
    </source>
</evidence>
<dbReference type="PANTHER" id="PTHR23360">
    <property type="entry name" value="G-PROTEIN COUPLED RECEPTORS FAMILY 1 PROFILE DOMAIN-CONTAINING PROTEIN-RELATED"/>
    <property type="match status" value="1"/>
</dbReference>
<feature type="transmembrane region" description="Helical" evidence="5">
    <location>
        <begin position="131"/>
        <end position="150"/>
    </location>
</feature>
<reference evidence="7" key="1">
    <citation type="submission" date="2021-02" db="EMBL/GenBank/DDBJ databases">
        <authorList>
            <person name="Nowell W R."/>
        </authorList>
    </citation>
    <scope>NUCLEOTIDE SEQUENCE</scope>
</reference>
<comment type="subcellular location">
    <subcellularLocation>
        <location evidence="1">Membrane</location>
    </subcellularLocation>
</comment>
<feature type="transmembrane region" description="Helical" evidence="5">
    <location>
        <begin position="272"/>
        <end position="292"/>
    </location>
</feature>
<sequence length="314" mass="35953">MLSLPEITLDLTFVGFFTVLFIGTAGNILNLIALLSKDFRKQSCIFYLICCSVFDMLTDDAAIIVRFLTEYFGNNLYVTSHVVCKIRPYFFFCLPATASTCLLLAAFDRCVSTSLHAWWRRLSSMWFAKRLFSILMLFLWTTSIFHFIVFDLRNGTCAPLPGSLSVVATVYNLIFVSVIPDGGTFICGIITWIHIHQSKNRVDFNIHGNNQTPNNRRTNRQLVLLVFGQASVSVVIGALRSSAYAYNLLTTSVKKSIEQQQIEYFIQQSTLILFYFKFALAFYISYGVSAMFRKTFHKSMQSLKNRYFRFCKCS</sequence>
<keyword evidence="4 5" id="KW-0472">Membrane</keyword>
<feature type="transmembrane region" description="Helical" evidence="5">
    <location>
        <begin position="12"/>
        <end position="33"/>
    </location>
</feature>
<dbReference type="EMBL" id="CAJNOR010002381">
    <property type="protein sequence ID" value="CAF1286280.1"/>
    <property type="molecule type" value="Genomic_DNA"/>
</dbReference>
<keyword evidence="3 5" id="KW-1133">Transmembrane helix</keyword>
<feature type="transmembrane region" description="Helical" evidence="5">
    <location>
        <begin position="170"/>
        <end position="193"/>
    </location>
</feature>
<organism evidence="7 9">
    <name type="scientific">Adineta ricciae</name>
    <name type="common">Rotifer</name>
    <dbReference type="NCBI Taxonomy" id="249248"/>
    <lineage>
        <taxon>Eukaryota</taxon>
        <taxon>Metazoa</taxon>
        <taxon>Spiralia</taxon>
        <taxon>Gnathifera</taxon>
        <taxon>Rotifera</taxon>
        <taxon>Eurotatoria</taxon>
        <taxon>Bdelloidea</taxon>
        <taxon>Adinetida</taxon>
        <taxon>Adinetidae</taxon>
        <taxon>Adineta</taxon>
    </lineage>
</organism>
<feature type="transmembrane region" description="Helical" evidence="5">
    <location>
        <begin position="89"/>
        <end position="111"/>
    </location>
</feature>
<dbReference type="SUPFAM" id="SSF81321">
    <property type="entry name" value="Family A G protein-coupled receptor-like"/>
    <property type="match status" value="1"/>
</dbReference>
<feature type="transmembrane region" description="Helical" evidence="5">
    <location>
        <begin position="222"/>
        <end position="246"/>
    </location>
</feature>
<proteinExistence type="predicted"/>
<dbReference type="Proteomes" id="UP000663852">
    <property type="component" value="Unassembled WGS sequence"/>
</dbReference>
<keyword evidence="9" id="KW-1185">Reference proteome</keyword>
<keyword evidence="2 5" id="KW-0812">Transmembrane</keyword>
<dbReference type="EMBL" id="CAJNOJ010000206">
    <property type="protein sequence ID" value="CAF1288897.1"/>
    <property type="molecule type" value="Genomic_DNA"/>
</dbReference>
<evidence type="ECO:0000256" key="3">
    <source>
        <dbReference type="ARBA" id="ARBA00022989"/>
    </source>
</evidence>
<evidence type="ECO:0000256" key="1">
    <source>
        <dbReference type="ARBA" id="ARBA00004370"/>
    </source>
</evidence>
<protein>
    <recommendedName>
        <fullName evidence="6">G-protein coupled receptors family 1 profile domain-containing protein</fullName>
    </recommendedName>
</protein>
<evidence type="ECO:0000313" key="7">
    <source>
        <dbReference type="EMBL" id="CAF1286280.1"/>
    </source>
</evidence>